<dbReference type="Gene3D" id="1.10.10.10">
    <property type="entry name" value="Winged helix-like DNA-binding domain superfamily/Winged helix DNA-binding domain"/>
    <property type="match status" value="1"/>
</dbReference>
<dbReference type="PANTHER" id="PTHR30346">
    <property type="entry name" value="TRANSCRIPTIONAL DUAL REGULATOR HCAR-RELATED"/>
    <property type="match status" value="1"/>
</dbReference>
<keyword evidence="3" id="KW-0238">DNA-binding</keyword>
<evidence type="ECO:0000256" key="3">
    <source>
        <dbReference type="ARBA" id="ARBA00023125"/>
    </source>
</evidence>
<evidence type="ECO:0000256" key="4">
    <source>
        <dbReference type="ARBA" id="ARBA00023163"/>
    </source>
</evidence>
<feature type="non-terminal residue" evidence="6">
    <location>
        <position position="102"/>
    </location>
</feature>
<dbReference type="InterPro" id="IPR036388">
    <property type="entry name" value="WH-like_DNA-bd_sf"/>
</dbReference>
<dbReference type="GO" id="GO:0032993">
    <property type="term" value="C:protein-DNA complex"/>
    <property type="evidence" value="ECO:0007669"/>
    <property type="project" value="TreeGrafter"/>
</dbReference>
<dbReference type="Pfam" id="PF00126">
    <property type="entry name" value="HTH_1"/>
    <property type="match status" value="1"/>
</dbReference>
<evidence type="ECO:0000259" key="5">
    <source>
        <dbReference type="PROSITE" id="PS50931"/>
    </source>
</evidence>
<dbReference type="GO" id="GO:0003677">
    <property type="term" value="F:DNA binding"/>
    <property type="evidence" value="ECO:0007669"/>
    <property type="project" value="UniProtKB-KW"/>
</dbReference>
<dbReference type="InterPro" id="IPR036390">
    <property type="entry name" value="WH_DNA-bd_sf"/>
</dbReference>
<dbReference type="PROSITE" id="PS50931">
    <property type="entry name" value="HTH_LYSR"/>
    <property type="match status" value="1"/>
</dbReference>
<name>A0A2W2DQM1_9ACTN</name>
<keyword evidence="7" id="KW-1185">Reference proteome</keyword>
<dbReference type="InterPro" id="IPR000847">
    <property type="entry name" value="LysR_HTH_N"/>
</dbReference>
<comment type="similarity">
    <text evidence="1">Belongs to the LysR transcriptional regulatory family.</text>
</comment>
<evidence type="ECO:0000256" key="1">
    <source>
        <dbReference type="ARBA" id="ARBA00009437"/>
    </source>
</evidence>
<dbReference type="SUPFAM" id="SSF46785">
    <property type="entry name" value="Winged helix' DNA-binding domain"/>
    <property type="match status" value="1"/>
</dbReference>
<dbReference type="GO" id="GO:0003700">
    <property type="term" value="F:DNA-binding transcription factor activity"/>
    <property type="evidence" value="ECO:0007669"/>
    <property type="project" value="InterPro"/>
</dbReference>
<feature type="domain" description="HTH lysR-type" evidence="5">
    <location>
        <begin position="1"/>
        <end position="58"/>
    </location>
</feature>
<gene>
    <name evidence="6" type="ORF">C1I98_39970</name>
</gene>
<evidence type="ECO:0000313" key="6">
    <source>
        <dbReference type="EMBL" id="PZG12943.1"/>
    </source>
</evidence>
<comment type="caution">
    <text evidence="6">The sequence shown here is derived from an EMBL/GenBank/DDBJ whole genome shotgun (WGS) entry which is preliminary data.</text>
</comment>
<dbReference type="PRINTS" id="PR00039">
    <property type="entry name" value="HTHLYSR"/>
</dbReference>
<evidence type="ECO:0000256" key="2">
    <source>
        <dbReference type="ARBA" id="ARBA00023015"/>
    </source>
</evidence>
<proteinExistence type="inferred from homology"/>
<accession>A0A2W2DQM1</accession>
<dbReference type="FunFam" id="1.10.10.10:FF:000001">
    <property type="entry name" value="LysR family transcriptional regulator"/>
    <property type="match status" value="1"/>
</dbReference>
<organism evidence="6 7">
    <name type="scientific">Spongiactinospora gelatinilytica</name>
    <dbReference type="NCBI Taxonomy" id="2666298"/>
    <lineage>
        <taxon>Bacteria</taxon>
        <taxon>Bacillati</taxon>
        <taxon>Actinomycetota</taxon>
        <taxon>Actinomycetes</taxon>
        <taxon>Streptosporangiales</taxon>
        <taxon>Streptosporangiaceae</taxon>
        <taxon>Spongiactinospora</taxon>
    </lineage>
</organism>
<dbReference type="EMBL" id="POUA01000910">
    <property type="protein sequence ID" value="PZG12943.1"/>
    <property type="molecule type" value="Genomic_DNA"/>
</dbReference>
<evidence type="ECO:0000313" key="7">
    <source>
        <dbReference type="Proteomes" id="UP000248544"/>
    </source>
</evidence>
<sequence length="102" mass="11317">MDLRQLRYFVTVAEELHFGRAAERLSMTQPPLSQQIRALEDELGVTLFHRTQRSVALTAVGARWLVEVRRVLAEANALPGLAQRLARGEVGSLSLSFVSTAD</sequence>
<protein>
    <submittedName>
        <fullName evidence="6">LysR family transcriptional regulator</fullName>
    </submittedName>
</protein>
<dbReference type="AlphaFoldDB" id="A0A2W2DQM1"/>
<reference evidence="6 7" key="1">
    <citation type="submission" date="2018-01" db="EMBL/GenBank/DDBJ databases">
        <title>Draft genome sequence of Sphaerisporangium sp. 7K107.</title>
        <authorList>
            <person name="Sahin N."/>
            <person name="Saygin H."/>
            <person name="Ay H."/>
        </authorList>
    </citation>
    <scope>NUCLEOTIDE SEQUENCE [LARGE SCALE GENOMIC DNA]</scope>
    <source>
        <strain evidence="6 7">7K107</strain>
    </source>
</reference>
<keyword evidence="4" id="KW-0804">Transcription</keyword>
<dbReference type="PANTHER" id="PTHR30346:SF0">
    <property type="entry name" value="HCA OPERON TRANSCRIPTIONAL ACTIVATOR HCAR"/>
    <property type="match status" value="1"/>
</dbReference>
<keyword evidence="2" id="KW-0805">Transcription regulation</keyword>
<dbReference type="Proteomes" id="UP000248544">
    <property type="component" value="Unassembled WGS sequence"/>
</dbReference>